<sequence length="62" mass="6958">MFDLDDPWFRPLWLRIAVVGVCIGWGIFEALGGNSGWAMLFLAAGGYAAWRFFVTFNPGEDE</sequence>
<keyword evidence="3" id="KW-1185">Reference proteome</keyword>
<comment type="caution">
    <text evidence="2">The sequence shown here is derived from an EMBL/GenBank/DDBJ whole genome shotgun (WGS) entry which is preliminary data.</text>
</comment>
<feature type="transmembrane region" description="Helical" evidence="1">
    <location>
        <begin position="12"/>
        <end position="31"/>
    </location>
</feature>
<dbReference type="EMBL" id="JAJUOS010000014">
    <property type="protein sequence ID" value="MCE5974872.1"/>
    <property type="molecule type" value="Genomic_DNA"/>
</dbReference>
<dbReference type="Proteomes" id="UP001521181">
    <property type="component" value="Unassembled WGS sequence"/>
</dbReference>
<dbReference type="RefSeq" id="WP_233677808.1">
    <property type="nucleotide sequence ID" value="NZ_JAJUOS010000014.1"/>
</dbReference>
<keyword evidence="1" id="KW-0812">Transmembrane</keyword>
<name>A0ABS8YYH8_9RHOB</name>
<gene>
    <name evidence="2" type="ORF">LZA78_15390</name>
</gene>
<protein>
    <submittedName>
        <fullName evidence="2">DUF3329 domain-containing protein</fullName>
    </submittedName>
</protein>
<organism evidence="2 3">
    <name type="scientific">Rhodobacter flavimaris</name>
    <dbReference type="NCBI Taxonomy" id="2907145"/>
    <lineage>
        <taxon>Bacteria</taxon>
        <taxon>Pseudomonadati</taxon>
        <taxon>Pseudomonadota</taxon>
        <taxon>Alphaproteobacteria</taxon>
        <taxon>Rhodobacterales</taxon>
        <taxon>Rhodobacter group</taxon>
        <taxon>Rhodobacter</taxon>
    </lineage>
</organism>
<feature type="transmembrane region" description="Helical" evidence="1">
    <location>
        <begin position="37"/>
        <end position="54"/>
    </location>
</feature>
<accession>A0ABS8YYH8</accession>
<proteinExistence type="predicted"/>
<evidence type="ECO:0000313" key="3">
    <source>
        <dbReference type="Proteomes" id="UP001521181"/>
    </source>
</evidence>
<keyword evidence="1" id="KW-1133">Transmembrane helix</keyword>
<evidence type="ECO:0000313" key="2">
    <source>
        <dbReference type="EMBL" id="MCE5974872.1"/>
    </source>
</evidence>
<keyword evidence="1" id="KW-0472">Membrane</keyword>
<evidence type="ECO:0000256" key="1">
    <source>
        <dbReference type="SAM" id="Phobius"/>
    </source>
</evidence>
<reference evidence="2 3" key="1">
    <citation type="submission" date="2021-12" db="EMBL/GenBank/DDBJ databases">
        <title>Sinirhodobacter sp. WL0062 is a bacterium isolated from seawater.</title>
        <authorList>
            <person name="Wang L."/>
            <person name="He W."/>
            <person name="Zhang D.-F."/>
        </authorList>
    </citation>
    <scope>NUCLEOTIDE SEQUENCE [LARGE SCALE GENOMIC DNA]</scope>
    <source>
        <strain evidence="2 3">WL0062</strain>
    </source>
</reference>